<evidence type="ECO:0000256" key="3">
    <source>
        <dbReference type="SAM" id="Phobius"/>
    </source>
</evidence>
<dbReference type="Pfam" id="PF07494">
    <property type="entry name" value="Reg_prop"/>
    <property type="match status" value="2"/>
</dbReference>
<feature type="domain" description="GGDEF" evidence="4">
    <location>
        <begin position="850"/>
        <end position="989"/>
    </location>
</feature>
<evidence type="ECO:0000313" key="6">
    <source>
        <dbReference type="Proteomes" id="UP001165089"/>
    </source>
</evidence>
<evidence type="ECO:0000259" key="4">
    <source>
        <dbReference type="PROSITE" id="PS50887"/>
    </source>
</evidence>
<dbReference type="Pfam" id="PF00990">
    <property type="entry name" value="GGDEF"/>
    <property type="match status" value="1"/>
</dbReference>
<dbReference type="InterPro" id="IPR011110">
    <property type="entry name" value="Reg_prop"/>
</dbReference>
<sequence>MKAPKTMSMFRLPRFLRALSSVLLACAMLGAVGIPRSGRMAFRAYGSQEGLLHASITTLAQDSAGFLWVGTEGGAYQFDGTTFRLWSLGEGLPAAWVRAFAPEPEGRLWIGTRAGLCLLDRDGRIHRLAADQALARARIHALLEDRGGRLWVAAESGLFWETGAGLFAPVPGWPGGPAFSLTQGPGGVWIGGTGTVRHLDTAGTWSSMGPAEGVPAEPVKALLLDRAGTLWLRTPAALRRLRDGDRVFGPLSGNLPPLAISFYEESLVPDGGSGFFVPTAKGLLQVDASGQWRLIDASRGLPLGWANQALVDRDGNLWVANQGLHRLMGSASWENFTQLDGLPADSTWGILRDHAGVLWVDTSDGLARMGTKGPEPLPGAHGLVCYALTEAPDGAIWGGGEHPFLVRVDPGRTRVERIPLPVSASLWIPVALRWDGPDSLWIGTSNAGLQHMSRRGGRWIFEPAEVPGLPAQGQLTTLQVDPHGRLWATGEQGLARLDGTRWHSWGQDIGLHPAPVWAMAILPDGTAWIAYLEPMGLTHLDLNGEVPRVLGHLGQAQGLASDSVYSLTSDGQGRLWVGGPRGVQRVDARGLRLFKRADGLVGTDCNPFSTWVDRNGDIWFGTTTGLLHHIPGLGHAAAPLSAPLITSLRLGRLDWHRSIQGAWVLDDVPSSDRTLAVRFSSLAFEYEGRLRYQTRMIGLGEDWMDTDVREARYPALAPGSYRLEVRTLLDDEGAGPITSVQFRILPPWWQRWWAWILWLGLAAVGAAAYFRWRTGRLRRRTEELESLVRDRTGALELSNLALTTISMTDALTGLRNRRYLAQELPPVLAVVQRLQRARLAGRIAESGPESCLVFALLDIDHFKRVNDTWGHAAGDRALEQIARILQREARESDFLVRWGGEEILFVGHTADLDGAASVVTRLHQAVRDHAFDLETSAPHRMTCSIGFSLFPFQTDFPDGTPWEEQVRIADRCLYAAKHSGRDAWVGVAGRAGSPQGLVARFEQDPREEIRLGGVELRTSLPEEDLVWKALL</sequence>
<feature type="transmembrane region" description="Helical" evidence="3">
    <location>
        <begin position="752"/>
        <end position="770"/>
    </location>
</feature>
<dbReference type="PROSITE" id="PS50887">
    <property type="entry name" value="GGDEF"/>
    <property type="match status" value="1"/>
</dbReference>
<accession>A0ABQ5Q3A2</accession>
<dbReference type="InterPro" id="IPR050469">
    <property type="entry name" value="Diguanylate_Cyclase"/>
</dbReference>
<dbReference type="SUPFAM" id="SSF55073">
    <property type="entry name" value="Nucleotide cyclase"/>
    <property type="match status" value="1"/>
</dbReference>
<comment type="catalytic activity">
    <reaction evidence="2">
        <text>2 GTP = 3',3'-c-di-GMP + 2 diphosphate</text>
        <dbReference type="Rhea" id="RHEA:24898"/>
        <dbReference type="ChEBI" id="CHEBI:33019"/>
        <dbReference type="ChEBI" id="CHEBI:37565"/>
        <dbReference type="ChEBI" id="CHEBI:58805"/>
        <dbReference type="EC" id="2.7.7.65"/>
    </reaction>
</comment>
<dbReference type="InterPro" id="IPR029787">
    <property type="entry name" value="Nucleotide_cyclase"/>
</dbReference>
<dbReference type="Pfam" id="PF07495">
    <property type="entry name" value="Y_Y_Y"/>
    <property type="match status" value="1"/>
</dbReference>
<keyword evidence="3" id="KW-1133">Transmembrane helix</keyword>
<proteinExistence type="predicted"/>
<reference evidence="5 6" key="1">
    <citation type="journal article" date="2023" name="Antonie Van Leeuwenhoek">
        <title>Mesoterricola silvestris gen. nov., sp. nov., Mesoterricola sediminis sp. nov., Geothrix oryzae sp. nov., Geothrix edaphica sp. nov., Geothrix rubra sp. nov., and Geothrix limicola sp. nov., six novel members of Acidobacteriota isolated from soils.</title>
        <authorList>
            <person name="Itoh H."/>
            <person name="Sugisawa Y."/>
            <person name="Mise K."/>
            <person name="Xu Z."/>
            <person name="Kuniyasu M."/>
            <person name="Ushijima N."/>
            <person name="Kawano K."/>
            <person name="Kobayashi E."/>
            <person name="Shiratori Y."/>
            <person name="Masuda Y."/>
            <person name="Senoo K."/>
        </authorList>
    </citation>
    <scope>NUCLEOTIDE SEQUENCE [LARGE SCALE GENOMIC DNA]</scope>
    <source>
        <strain evidence="5 6">Red803</strain>
    </source>
</reference>
<dbReference type="SMART" id="SM00267">
    <property type="entry name" value="GGDEF"/>
    <property type="match status" value="1"/>
</dbReference>
<dbReference type="CDD" id="cd01949">
    <property type="entry name" value="GGDEF"/>
    <property type="match status" value="1"/>
</dbReference>
<dbReference type="SUPFAM" id="SSF101898">
    <property type="entry name" value="NHL repeat"/>
    <property type="match status" value="1"/>
</dbReference>
<dbReference type="SUPFAM" id="SSF63829">
    <property type="entry name" value="Calcium-dependent phosphotriesterase"/>
    <property type="match status" value="1"/>
</dbReference>
<dbReference type="InterPro" id="IPR000160">
    <property type="entry name" value="GGDEF_dom"/>
</dbReference>
<evidence type="ECO:0000256" key="2">
    <source>
        <dbReference type="ARBA" id="ARBA00034247"/>
    </source>
</evidence>
<dbReference type="Gene3D" id="3.30.70.270">
    <property type="match status" value="1"/>
</dbReference>
<dbReference type="Gene3D" id="2.60.40.10">
    <property type="entry name" value="Immunoglobulins"/>
    <property type="match status" value="1"/>
</dbReference>
<dbReference type="PANTHER" id="PTHR45138">
    <property type="entry name" value="REGULATORY COMPONENTS OF SENSORY TRANSDUCTION SYSTEM"/>
    <property type="match status" value="1"/>
</dbReference>
<dbReference type="NCBIfam" id="TIGR00254">
    <property type="entry name" value="GGDEF"/>
    <property type="match status" value="1"/>
</dbReference>
<comment type="caution">
    <text evidence="5">The sequence shown here is derived from an EMBL/GenBank/DDBJ whole genome shotgun (WGS) entry which is preliminary data.</text>
</comment>
<keyword evidence="6" id="KW-1185">Reference proteome</keyword>
<evidence type="ECO:0000313" key="5">
    <source>
        <dbReference type="EMBL" id="GLH68916.1"/>
    </source>
</evidence>
<dbReference type="PANTHER" id="PTHR45138:SF9">
    <property type="entry name" value="DIGUANYLATE CYCLASE DGCM-RELATED"/>
    <property type="match status" value="1"/>
</dbReference>
<dbReference type="InterPro" id="IPR015943">
    <property type="entry name" value="WD40/YVTN_repeat-like_dom_sf"/>
</dbReference>
<dbReference type="InterPro" id="IPR013783">
    <property type="entry name" value="Ig-like_fold"/>
</dbReference>
<dbReference type="Gene3D" id="2.130.10.10">
    <property type="entry name" value="YVTN repeat-like/Quinoprotein amine dehydrogenase"/>
    <property type="match status" value="3"/>
</dbReference>
<dbReference type="EC" id="2.7.7.65" evidence="1"/>
<keyword evidence="3" id="KW-0472">Membrane</keyword>
<dbReference type="Proteomes" id="UP001165089">
    <property type="component" value="Unassembled WGS sequence"/>
</dbReference>
<protein>
    <recommendedName>
        <fullName evidence="1">diguanylate cyclase</fullName>
        <ecNumber evidence="1">2.7.7.65</ecNumber>
    </recommendedName>
</protein>
<gene>
    <name evidence="5" type="ORF">GETHPA_04490</name>
</gene>
<organism evidence="5 6">
    <name type="scientific">Geothrix rubra</name>
    <dbReference type="NCBI Taxonomy" id="2927977"/>
    <lineage>
        <taxon>Bacteria</taxon>
        <taxon>Pseudomonadati</taxon>
        <taxon>Acidobacteriota</taxon>
        <taxon>Holophagae</taxon>
        <taxon>Holophagales</taxon>
        <taxon>Holophagaceae</taxon>
        <taxon>Geothrix</taxon>
    </lineage>
</organism>
<evidence type="ECO:0000256" key="1">
    <source>
        <dbReference type="ARBA" id="ARBA00012528"/>
    </source>
</evidence>
<dbReference type="InterPro" id="IPR011123">
    <property type="entry name" value="Y_Y_Y"/>
</dbReference>
<name>A0ABQ5Q3A2_9BACT</name>
<dbReference type="EMBL" id="BSDD01000001">
    <property type="protein sequence ID" value="GLH68916.1"/>
    <property type="molecule type" value="Genomic_DNA"/>
</dbReference>
<keyword evidence="3" id="KW-0812">Transmembrane</keyword>
<dbReference type="InterPro" id="IPR043128">
    <property type="entry name" value="Rev_trsase/Diguanyl_cyclase"/>
</dbReference>